<keyword evidence="2" id="KW-0333">Golgi apparatus</keyword>
<evidence type="ECO:0000256" key="2">
    <source>
        <dbReference type="ARBA" id="ARBA00023034"/>
    </source>
</evidence>
<proteinExistence type="predicted"/>
<evidence type="ECO:0000313" key="5">
    <source>
        <dbReference type="EMBL" id="GAA0282034.1"/>
    </source>
</evidence>
<evidence type="ECO:0000256" key="4">
    <source>
        <dbReference type="ARBA" id="ARBA00023136"/>
    </source>
</evidence>
<organism evidence="5 6">
    <name type="scientific">Cryptosporangium japonicum</name>
    <dbReference type="NCBI Taxonomy" id="80872"/>
    <lineage>
        <taxon>Bacteria</taxon>
        <taxon>Bacillati</taxon>
        <taxon>Actinomycetota</taxon>
        <taxon>Actinomycetes</taxon>
        <taxon>Cryptosporangiales</taxon>
        <taxon>Cryptosporangiaceae</taxon>
        <taxon>Cryptosporangium</taxon>
    </lineage>
</organism>
<dbReference type="InterPro" id="IPR038261">
    <property type="entry name" value="GPP34-like_sf"/>
</dbReference>
<dbReference type="RefSeq" id="WP_344654404.1">
    <property type="nucleotide sequence ID" value="NZ_BAAAGX010000046.1"/>
</dbReference>
<dbReference type="Gene3D" id="1.10.3630.10">
    <property type="entry name" value="yeast vps74-n-term truncation variant domain like"/>
    <property type="match status" value="1"/>
</dbReference>
<keyword evidence="3" id="KW-0446">Lipid-binding</keyword>
<reference evidence="6" key="1">
    <citation type="journal article" date="2019" name="Int. J. Syst. Evol. Microbiol.">
        <title>The Global Catalogue of Microorganisms (GCM) 10K type strain sequencing project: providing services to taxonomists for standard genome sequencing and annotation.</title>
        <authorList>
            <consortium name="The Broad Institute Genomics Platform"/>
            <consortium name="The Broad Institute Genome Sequencing Center for Infectious Disease"/>
            <person name="Wu L."/>
            <person name="Ma J."/>
        </authorList>
    </citation>
    <scope>NUCLEOTIDE SEQUENCE [LARGE SCALE GENOMIC DNA]</scope>
    <source>
        <strain evidence="6">JCM 10425</strain>
    </source>
</reference>
<protein>
    <recommendedName>
        <fullName evidence="7">GPP34 family phosphoprotein</fullName>
    </recommendedName>
</protein>
<gene>
    <name evidence="5" type="ORF">GCM10009539_82420</name>
</gene>
<comment type="caution">
    <text evidence="5">The sequence shown here is derived from an EMBL/GenBank/DDBJ whole genome shotgun (WGS) entry which is preliminary data.</text>
</comment>
<comment type="subcellular location">
    <subcellularLocation>
        <location evidence="1">Golgi apparatus membrane</location>
        <topology evidence="1">Peripheral membrane protein</topology>
        <orientation evidence="1">Cytoplasmic side</orientation>
    </subcellularLocation>
</comment>
<evidence type="ECO:0008006" key="7">
    <source>
        <dbReference type="Google" id="ProtNLM"/>
    </source>
</evidence>
<evidence type="ECO:0000313" key="6">
    <source>
        <dbReference type="Proteomes" id="UP001500967"/>
    </source>
</evidence>
<keyword evidence="6" id="KW-1185">Reference proteome</keyword>
<accession>A0ABP3EYX2</accession>
<evidence type="ECO:0000256" key="1">
    <source>
        <dbReference type="ARBA" id="ARBA00004255"/>
    </source>
</evidence>
<dbReference type="Pfam" id="PF05719">
    <property type="entry name" value="GPP34"/>
    <property type="match status" value="1"/>
</dbReference>
<dbReference type="Proteomes" id="UP001500967">
    <property type="component" value="Unassembled WGS sequence"/>
</dbReference>
<dbReference type="EMBL" id="BAAAGX010000046">
    <property type="protein sequence ID" value="GAA0282034.1"/>
    <property type="molecule type" value="Genomic_DNA"/>
</dbReference>
<name>A0ABP3EYX2_9ACTN</name>
<dbReference type="InterPro" id="IPR008628">
    <property type="entry name" value="GPP34-like"/>
</dbReference>
<evidence type="ECO:0000256" key="3">
    <source>
        <dbReference type="ARBA" id="ARBA00023121"/>
    </source>
</evidence>
<sequence length="218" mass="23857">METEIFLPARLFLLAYDPKKQRIAGAWHLGAVLRAAALAELQSGGHLADENGRVVVTHHRHPDHGDPVLADPFLRTVLDEVAASPKPRKWAHWIGRRNSAAVKAVREQLDADHTIKAERRRAFGVVPYWTVALRDTRARTRFAESARRALRGGEPLDRLDRRDAAVVALAANGELRTVVSGADKRKYKPRLKAMGELVGPVAKGLKSAVQASQAAAAA</sequence>
<keyword evidence="4" id="KW-0472">Membrane</keyword>